<keyword evidence="6" id="KW-0645">Protease</keyword>
<feature type="domain" description="Creatinase N-terminal" evidence="5">
    <location>
        <begin position="5"/>
        <end position="120"/>
    </location>
</feature>
<evidence type="ECO:0000259" key="4">
    <source>
        <dbReference type="Pfam" id="PF00557"/>
    </source>
</evidence>
<name>A0ABP9U613_9BACT</name>
<dbReference type="GO" id="GO:0004177">
    <property type="term" value="F:aminopeptidase activity"/>
    <property type="evidence" value="ECO:0007669"/>
    <property type="project" value="UniProtKB-KW"/>
</dbReference>
<keyword evidence="1 3" id="KW-0479">Metal-binding</keyword>
<dbReference type="PANTHER" id="PTHR46112:SF2">
    <property type="entry name" value="XAA-PRO AMINOPEPTIDASE P-RELATED"/>
    <property type="match status" value="1"/>
</dbReference>
<dbReference type="InterPro" id="IPR000587">
    <property type="entry name" value="Creatinase_N"/>
</dbReference>
<organism evidence="6 7">
    <name type="scientific">Ureaplasma ceti</name>
    <dbReference type="NCBI Taxonomy" id="3119530"/>
    <lineage>
        <taxon>Bacteria</taxon>
        <taxon>Bacillati</taxon>
        <taxon>Mycoplasmatota</taxon>
        <taxon>Mycoplasmoidales</taxon>
        <taxon>Mycoplasmoidaceae</taxon>
        <taxon>Ureaplasma</taxon>
    </lineage>
</organism>
<protein>
    <submittedName>
        <fullName evidence="6">Aminopeptidase P family protein</fullName>
    </submittedName>
</protein>
<dbReference type="RefSeq" id="WP_353289936.1">
    <property type="nucleotide sequence ID" value="NZ_BAABQM010000003.1"/>
</dbReference>
<dbReference type="InterPro" id="IPR000994">
    <property type="entry name" value="Pept_M24"/>
</dbReference>
<evidence type="ECO:0000256" key="2">
    <source>
        <dbReference type="ARBA" id="ARBA00022801"/>
    </source>
</evidence>
<proteinExistence type="inferred from homology"/>
<accession>A0ABP9U613</accession>
<dbReference type="InterPro" id="IPR029149">
    <property type="entry name" value="Creatin/AminoP/Spt16_N"/>
</dbReference>
<keyword evidence="7" id="KW-1185">Reference proteome</keyword>
<dbReference type="InterPro" id="IPR036005">
    <property type="entry name" value="Creatinase/aminopeptidase-like"/>
</dbReference>
<comment type="caution">
    <text evidence="6">The sequence shown here is derived from an EMBL/GenBank/DDBJ whole genome shotgun (WGS) entry which is preliminary data.</text>
</comment>
<keyword evidence="6" id="KW-0031">Aminopeptidase</keyword>
<dbReference type="SUPFAM" id="SSF55920">
    <property type="entry name" value="Creatinase/aminopeptidase"/>
    <property type="match status" value="1"/>
</dbReference>
<evidence type="ECO:0000259" key="5">
    <source>
        <dbReference type="Pfam" id="PF01321"/>
    </source>
</evidence>
<dbReference type="Proteomes" id="UP001449582">
    <property type="component" value="Unassembled WGS sequence"/>
</dbReference>
<dbReference type="SUPFAM" id="SSF53092">
    <property type="entry name" value="Creatinase/prolidase N-terminal domain"/>
    <property type="match status" value="1"/>
</dbReference>
<dbReference type="InterPro" id="IPR050659">
    <property type="entry name" value="Peptidase_M24B"/>
</dbReference>
<dbReference type="CDD" id="cd01092">
    <property type="entry name" value="APP-like"/>
    <property type="match status" value="1"/>
</dbReference>
<comment type="similarity">
    <text evidence="3">Belongs to the peptidase M24B family.</text>
</comment>
<sequence length="352" mass="39066">MNKRELLAEFLTKSGVDGCAFLSDVNRYWYTGFMSTAGYIFVNKNGRSIMLIDGRYFFAAKDAVKNIDEVRLLDGNLLGKIEEILKELEITSLALSAEYTNLEQLIMFKKINGLKISDFKSGLLRQVKEESELDSLRKAADIAALTIEWIKTQNIVGLTEKQVATMITIHMLEMGAEKNSFEPIVASGVNGAVPHHHCSDKKIEDGDMVTTDIGCIVDGYCSDITRTFVAGDITKANPKMIEIYNVVLKAQKLGIEKSEMGLTGADIDKIVRDVIDEAGYGEYFTHSTGHGVGIEVHEFPWISKNYNGEIKDFSVFTIEPGIYVPGLGGVRIEDTICLVNNKVEVLTRKAEK</sequence>
<reference evidence="6" key="1">
    <citation type="submission" date="2024-02" db="EMBL/GenBank/DDBJ databases">
        <title>Draft genome sequence of new strains in genus Ureaplasma.</title>
        <authorList>
            <person name="Nakajima Y."/>
            <person name="Segawa T."/>
        </authorList>
    </citation>
    <scope>NUCLEOTIDE SEQUENCE [LARGE SCALE GENOMIC DNA]</scope>
    <source>
        <strain evidence="6">OM1</strain>
    </source>
</reference>
<evidence type="ECO:0000313" key="7">
    <source>
        <dbReference type="Proteomes" id="UP001449582"/>
    </source>
</evidence>
<dbReference type="PANTHER" id="PTHR46112">
    <property type="entry name" value="AMINOPEPTIDASE"/>
    <property type="match status" value="1"/>
</dbReference>
<evidence type="ECO:0000313" key="6">
    <source>
        <dbReference type="EMBL" id="GAA5414775.1"/>
    </source>
</evidence>
<keyword evidence="2" id="KW-0378">Hydrolase</keyword>
<dbReference type="Gene3D" id="3.40.350.10">
    <property type="entry name" value="Creatinase/prolidase N-terminal domain"/>
    <property type="match status" value="1"/>
</dbReference>
<dbReference type="PROSITE" id="PS00491">
    <property type="entry name" value="PROLINE_PEPTIDASE"/>
    <property type="match status" value="1"/>
</dbReference>
<dbReference type="InterPro" id="IPR001131">
    <property type="entry name" value="Peptidase_M24B_aminopep-P_CS"/>
</dbReference>
<feature type="domain" description="Peptidase M24" evidence="4">
    <location>
        <begin position="135"/>
        <end position="337"/>
    </location>
</feature>
<dbReference type="Pfam" id="PF00557">
    <property type="entry name" value="Peptidase_M24"/>
    <property type="match status" value="1"/>
</dbReference>
<dbReference type="EMBL" id="BAABQM010000003">
    <property type="protein sequence ID" value="GAA5414775.1"/>
    <property type="molecule type" value="Genomic_DNA"/>
</dbReference>
<evidence type="ECO:0000256" key="1">
    <source>
        <dbReference type="ARBA" id="ARBA00022723"/>
    </source>
</evidence>
<dbReference type="Gene3D" id="3.90.230.10">
    <property type="entry name" value="Creatinase/methionine aminopeptidase superfamily"/>
    <property type="match status" value="1"/>
</dbReference>
<dbReference type="Pfam" id="PF01321">
    <property type="entry name" value="Creatinase_N"/>
    <property type="match status" value="1"/>
</dbReference>
<gene>
    <name evidence="6" type="ORF">UREOM_4860</name>
</gene>
<evidence type="ECO:0000256" key="3">
    <source>
        <dbReference type="RuleBase" id="RU000590"/>
    </source>
</evidence>